<gene>
    <name evidence="1" type="ORF">AA2016_3198</name>
</gene>
<evidence type="ECO:0000313" key="1">
    <source>
        <dbReference type="EMBL" id="AMS42122.1"/>
    </source>
</evidence>
<dbReference type="AlphaFoldDB" id="A0AAC9FDR7"/>
<dbReference type="Proteomes" id="UP000075755">
    <property type="component" value="Chromosome"/>
</dbReference>
<proteinExistence type="predicted"/>
<organism evidence="1 2">
    <name type="scientific">Aminobacter aminovorans</name>
    <name type="common">Chelatobacter heintzii</name>
    <dbReference type="NCBI Taxonomy" id="83263"/>
    <lineage>
        <taxon>Bacteria</taxon>
        <taxon>Pseudomonadati</taxon>
        <taxon>Pseudomonadota</taxon>
        <taxon>Alphaproteobacteria</taxon>
        <taxon>Hyphomicrobiales</taxon>
        <taxon>Phyllobacteriaceae</taxon>
        <taxon>Aminobacter</taxon>
    </lineage>
</organism>
<name>A0AAC9FDR7_AMIAI</name>
<sequence>MALCVRVLPGQPISGDLVAEDYYMSKTDKDINALLRSKRLRIDEGRYSKTLSILRVRHDSSDLSDLSEEELRTVAWKKEWCVRFLREASNIEERWQPRRTLEDFGVFVEIYRDAMVVS</sequence>
<dbReference type="EMBL" id="CP015005">
    <property type="protein sequence ID" value="AMS42122.1"/>
    <property type="molecule type" value="Genomic_DNA"/>
</dbReference>
<dbReference type="KEGG" id="aak:AA2016_3198"/>
<protein>
    <submittedName>
        <fullName evidence="1">Uncharacterized protein</fullName>
    </submittedName>
</protein>
<evidence type="ECO:0000313" key="2">
    <source>
        <dbReference type="Proteomes" id="UP000075755"/>
    </source>
</evidence>
<accession>A0AAC9FDR7</accession>
<reference evidence="1 2" key="1">
    <citation type="submission" date="2016-03" db="EMBL/GenBank/DDBJ databases">
        <title>Complete genome of Aminobacter aminovorans KCTC 2477.</title>
        <authorList>
            <person name="Kim K.M."/>
        </authorList>
    </citation>
    <scope>NUCLEOTIDE SEQUENCE [LARGE SCALE GENOMIC DNA]</scope>
    <source>
        <strain evidence="1 2">KCTC 2477</strain>
    </source>
</reference>